<proteinExistence type="predicted"/>
<dbReference type="PANTHER" id="PTHR40761">
    <property type="entry name" value="CONSERVED INTEGRAL MEMBRANE ALANINE VALINE AND LEUCINE RICH PROTEIN-RELATED"/>
    <property type="match status" value="1"/>
</dbReference>
<feature type="region of interest" description="Disordered" evidence="1">
    <location>
        <begin position="265"/>
        <end position="344"/>
    </location>
</feature>
<feature type="transmembrane region" description="Helical" evidence="2">
    <location>
        <begin position="149"/>
        <end position="170"/>
    </location>
</feature>
<evidence type="ECO:0000256" key="1">
    <source>
        <dbReference type="SAM" id="MobiDB-lite"/>
    </source>
</evidence>
<evidence type="ECO:0000313" key="4">
    <source>
        <dbReference type="Proteomes" id="UP001500064"/>
    </source>
</evidence>
<feature type="transmembrane region" description="Helical" evidence="2">
    <location>
        <begin position="63"/>
        <end position="82"/>
    </location>
</feature>
<dbReference type="NCBIfam" id="NF038012">
    <property type="entry name" value="DMT_1"/>
    <property type="match status" value="1"/>
</dbReference>
<dbReference type="PANTHER" id="PTHR40761:SF1">
    <property type="entry name" value="CONSERVED INTEGRAL MEMBRANE ALANINE VALINE AND LEUCINE RICH PROTEIN-RELATED"/>
    <property type="match status" value="1"/>
</dbReference>
<evidence type="ECO:0000313" key="3">
    <source>
        <dbReference type="EMBL" id="GAA1636050.1"/>
    </source>
</evidence>
<evidence type="ECO:0000256" key="2">
    <source>
        <dbReference type="SAM" id="Phobius"/>
    </source>
</evidence>
<keyword evidence="2" id="KW-0472">Membrane</keyword>
<feature type="transmembrane region" description="Helical" evidence="2">
    <location>
        <begin position="207"/>
        <end position="231"/>
    </location>
</feature>
<keyword evidence="2" id="KW-0812">Transmembrane</keyword>
<gene>
    <name evidence="3" type="ORF">GCM10009733_036530</name>
</gene>
<organism evidence="3 4">
    <name type="scientific">Nonomuraea maheshkhaliensis</name>
    <dbReference type="NCBI Taxonomy" id="419590"/>
    <lineage>
        <taxon>Bacteria</taxon>
        <taxon>Bacillati</taxon>
        <taxon>Actinomycetota</taxon>
        <taxon>Actinomycetes</taxon>
        <taxon>Streptosporangiales</taxon>
        <taxon>Streptosporangiaceae</taxon>
        <taxon>Nonomuraea</taxon>
    </lineage>
</organism>
<sequence length="344" mass="34900">MLIALAGALGYAFGAALQQYEVVAEGASLKLARRPRWWVGGIISFSGACLHAVALSFAPLVAVQPISVATLVFAVPLAAFMYGRRPYRAEILGSIAVAVGLLWLMLLVPTHNVTPRLGNGAALGFIAVIGVVTLATQVVASRVHGPAKALLLSVGAGAVTASVSTFVRVIGGGMQGDWGRLIHWFSLAVPVLLVCAVVLLQRSYAVGYFGIAYAGVQVIDPITSVLAGALLLGEPLPTDASTAVPAVLAAALTIGGTITLGRLAPDHNAKPATTRPSAQPLNGAAQPANGTAQPLNGAARPANGSSPRAGRPSPELAERTITVQVPQVDASAAARPSTATSDLG</sequence>
<feature type="transmembrane region" description="Helical" evidence="2">
    <location>
        <begin position="120"/>
        <end position="140"/>
    </location>
</feature>
<dbReference type="Proteomes" id="UP001500064">
    <property type="component" value="Unassembled WGS sequence"/>
</dbReference>
<name>A0ABP4R4T9_9ACTN</name>
<feature type="compositionally biased region" description="Low complexity" evidence="1">
    <location>
        <begin position="330"/>
        <end position="344"/>
    </location>
</feature>
<feature type="transmembrane region" description="Helical" evidence="2">
    <location>
        <begin position="182"/>
        <end position="200"/>
    </location>
</feature>
<feature type="transmembrane region" description="Helical" evidence="2">
    <location>
        <begin position="243"/>
        <end position="261"/>
    </location>
</feature>
<keyword evidence="2" id="KW-1133">Transmembrane helix</keyword>
<feature type="transmembrane region" description="Helical" evidence="2">
    <location>
        <begin position="37"/>
        <end position="57"/>
    </location>
</feature>
<protein>
    <recommendedName>
        <fullName evidence="5">DMT family transporter</fullName>
    </recommendedName>
</protein>
<reference evidence="4" key="1">
    <citation type="journal article" date="2019" name="Int. J. Syst. Evol. Microbiol.">
        <title>The Global Catalogue of Microorganisms (GCM) 10K type strain sequencing project: providing services to taxonomists for standard genome sequencing and annotation.</title>
        <authorList>
            <consortium name="The Broad Institute Genomics Platform"/>
            <consortium name="The Broad Institute Genome Sequencing Center for Infectious Disease"/>
            <person name="Wu L."/>
            <person name="Ma J."/>
        </authorList>
    </citation>
    <scope>NUCLEOTIDE SEQUENCE [LARGE SCALE GENOMIC DNA]</scope>
    <source>
        <strain evidence="4">JCM 13929</strain>
    </source>
</reference>
<accession>A0ABP4R4T9</accession>
<dbReference type="EMBL" id="BAAAMU010000023">
    <property type="protein sequence ID" value="GAA1636050.1"/>
    <property type="molecule type" value="Genomic_DNA"/>
</dbReference>
<dbReference type="SUPFAM" id="SSF103481">
    <property type="entry name" value="Multidrug resistance efflux transporter EmrE"/>
    <property type="match status" value="1"/>
</dbReference>
<evidence type="ECO:0008006" key="5">
    <source>
        <dbReference type="Google" id="ProtNLM"/>
    </source>
</evidence>
<comment type="caution">
    <text evidence="3">The sequence shown here is derived from an EMBL/GenBank/DDBJ whole genome shotgun (WGS) entry which is preliminary data.</text>
</comment>
<keyword evidence="4" id="KW-1185">Reference proteome</keyword>
<dbReference type="InterPro" id="IPR037185">
    <property type="entry name" value="EmrE-like"/>
</dbReference>
<dbReference type="RefSeq" id="WP_346106171.1">
    <property type="nucleotide sequence ID" value="NZ_BAAAMU010000023.1"/>
</dbReference>
<feature type="transmembrane region" description="Helical" evidence="2">
    <location>
        <begin position="89"/>
        <end position="108"/>
    </location>
</feature>